<evidence type="ECO:0000313" key="5">
    <source>
        <dbReference type="EMBL" id="CAH2402098.1"/>
    </source>
</evidence>
<dbReference type="Gene3D" id="3.30.565.10">
    <property type="entry name" value="Histidine kinase-like ATPase, C-terminal domain"/>
    <property type="match status" value="1"/>
</dbReference>
<dbReference type="InterPro" id="IPR003661">
    <property type="entry name" value="HisK_dim/P_dom"/>
</dbReference>
<accession>A0ABM9DZ85</accession>
<dbReference type="RefSeq" id="WP_254026141.1">
    <property type="nucleotide sequence ID" value="NZ_CAKXZS010000023.1"/>
</dbReference>
<dbReference type="PRINTS" id="PR00344">
    <property type="entry name" value="BCTRLSENSOR"/>
</dbReference>
<name>A0ABM9DZ85_9HYPH</name>
<comment type="catalytic activity">
    <reaction evidence="1">
        <text>ATP + protein L-histidine = ADP + protein N-phospho-L-histidine.</text>
        <dbReference type="EC" id="2.7.13.3"/>
    </reaction>
</comment>
<dbReference type="InterPro" id="IPR005467">
    <property type="entry name" value="His_kinase_dom"/>
</dbReference>
<dbReference type="SUPFAM" id="SSF55874">
    <property type="entry name" value="ATPase domain of HSP90 chaperone/DNA topoisomerase II/histidine kinase"/>
    <property type="match status" value="1"/>
</dbReference>
<dbReference type="CDD" id="cd00082">
    <property type="entry name" value="HisKA"/>
    <property type="match status" value="1"/>
</dbReference>
<proteinExistence type="predicted"/>
<comment type="caution">
    <text evidence="5">The sequence shown here is derived from an EMBL/GenBank/DDBJ whole genome shotgun (WGS) entry which is preliminary data.</text>
</comment>
<dbReference type="Proteomes" id="UP001152604">
    <property type="component" value="Unassembled WGS sequence"/>
</dbReference>
<keyword evidence="5" id="KW-0418">Kinase</keyword>
<dbReference type="Pfam" id="PF02518">
    <property type="entry name" value="HATPase_c"/>
    <property type="match status" value="1"/>
</dbReference>
<dbReference type="Gene3D" id="1.10.287.130">
    <property type="match status" value="1"/>
</dbReference>
<protein>
    <recommendedName>
        <fullName evidence="2">histidine kinase</fullName>
        <ecNumber evidence="2">2.7.13.3</ecNumber>
    </recommendedName>
</protein>
<feature type="domain" description="Histidine kinase" evidence="4">
    <location>
        <begin position="408"/>
        <end position="625"/>
    </location>
</feature>
<dbReference type="SMART" id="SM00388">
    <property type="entry name" value="HisKA"/>
    <property type="match status" value="1"/>
</dbReference>
<dbReference type="PANTHER" id="PTHR43065:SF42">
    <property type="entry name" value="TWO-COMPONENT SENSOR PPRA"/>
    <property type="match status" value="1"/>
</dbReference>
<dbReference type="InterPro" id="IPR004358">
    <property type="entry name" value="Sig_transdc_His_kin-like_C"/>
</dbReference>
<dbReference type="PANTHER" id="PTHR43065">
    <property type="entry name" value="SENSOR HISTIDINE KINASE"/>
    <property type="match status" value="1"/>
</dbReference>
<evidence type="ECO:0000256" key="3">
    <source>
        <dbReference type="ARBA" id="ARBA00022553"/>
    </source>
</evidence>
<dbReference type="SMART" id="SM00387">
    <property type="entry name" value="HATPase_c"/>
    <property type="match status" value="1"/>
</dbReference>
<keyword evidence="5" id="KW-0808">Transferase</keyword>
<evidence type="ECO:0000256" key="1">
    <source>
        <dbReference type="ARBA" id="ARBA00000085"/>
    </source>
</evidence>
<keyword evidence="6" id="KW-1185">Reference proteome</keyword>
<gene>
    <name evidence="5" type="ORF">MES4922_30472</name>
</gene>
<keyword evidence="3" id="KW-0597">Phosphoprotein</keyword>
<dbReference type="InterPro" id="IPR003594">
    <property type="entry name" value="HATPase_dom"/>
</dbReference>
<dbReference type="EMBL" id="CAKXZS010000023">
    <property type="protein sequence ID" value="CAH2402098.1"/>
    <property type="molecule type" value="Genomic_DNA"/>
</dbReference>
<organism evidence="5 6">
    <name type="scientific">Mesorhizobium ventifaucium</name>
    <dbReference type="NCBI Taxonomy" id="666020"/>
    <lineage>
        <taxon>Bacteria</taxon>
        <taxon>Pseudomonadati</taxon>
        <taxon>Pseudomonadota</taxon>
        <taxon>Alphaproteobacteria</taxon>
        <taxon>Hyphomicrobiales</taxon>
        <taxon>Phyllobacteriaceae</taxon>
        <taxon>Mesorhizobium</taxon>
    </lineage>
</organism>
<sequence length="627" mass="67907">MPFDAPVRSRRRAQNAVRFLVAILIAIFLDGGSAAAEVVGRSPRVLLLHPYDERLPASSIAGENARNRLIEATSGNVDLFSEFLDLSRFPEEAHIDRMARYMAEKYVDHRPDVVIALGESATRFIVNNREAIAPDAKIVFCGFGRDSASKLNLPADVVGAFSEFDIAKTLELAHALQPDAKHLFIIGGSAAFDRTWLDSARTDLAVASKDYATTYLEGLAIDEFVERAARFPPDSIVLFLTILADSTGRNFLPKDALAIVAAKASAPIYGPYDTYVGQGVVGGNSVTFESLGNAVAGLALDALAGKPITDIEVPQTFFADARQLKRWGLSESSLPAETALSFREPTLWEQHGDLVVGVIAVVALQGLIITGLLIERRRRFAAEGESRLRLLELVHMNQSATAGALSASIAHELNQPLGAIRSNAEAAEAILRGTAPDLNIIQQILTDIREDDERAGNIILRLRGLLKKRSEIDWQEFDLNEIVDSALNILHAEAAKKQVAVSAEQSGRRLPVRADKVHLQQVILNLATNAIDAMVEAATADRKLVLHTTLHGDTKVEMSISDTGRGIPKDRLNSIFDAFYTTKPTGTGLGLSIARAIVETYGGKIWADNRVGGGAVFRFVLPLAEAT</sequence>
<dbReference type="SUPFAM" id="SSF47384">
    <property type="entry name" value="Homodimeric domain of signal transducing histidine kinase"/>
    <property type="match status" value="1"/>
</dbReference>
<evidence type="ECO:0000313" key="6">
    <source>
        <dbReference type="Proteomes" id="UP001152604"/>
    </source>
</evidence>
<dbReference type="EC" id="2.7.13.3" evidence="2"/>
<dbReference type="GO" id="GO:0004673">
    <property type="term" value="F:protein histidine kinase activity"/>
    <property type="evidence" value="ECO:0007669"/>
    <property type="project" value="UniProtKB-EC"/>
</dbReference>
<dbReference type="InterPro" id="IPR036890">
    <property type="entry name" value="HATPase_C_sf"/>
</dbReference>
<evidence type="ECO:0000259" key="4">
    <source>
        <dbReference type="PROSITE" id="PS50109"/>
    </source>
</evidence>
<dbReference type="InterPro" id="IPR036097">
    <property type="entry name" value="HisK_dim/P_sf"/>
</dbReference>
<evidence type="ECO:0000256" key="2">
    <source>
        <dbReference type="ARBA" id="ARBA00012438"/>
    </source>
</evidence>
<dbReference type="PROSITE" id="PS50109">
    <property type="entry name" value="HIS_KIN"/>
    <property type="match status" value="1"/>
</dbReference>
<reference evidence="5" key="1">
    <citation type="submission" date="2022-03" db="EMBL/GenBank/DDBJ databases">
        <authorList>
            <person name="Brunel B."/>
        </authorList>
    </citation>
    <scope>NUCLEOTIDE SEQUENCE</scope>
    <source>
        <strain evidence="5">STM4922sample</strain>
    </source>
</reference>